<gene>
    <name evidence="1" type="ORF">QJ048_19570</name>
</gene>
<dbReference type="EMBL" id="JASBRG010000007">
    <property type="protein sequence ID" value="MDI3322000.1"/>
    <property type="molecule type" value="Genomic_DNA"/>
</dbReference>
<evidence type="ECO:0000313" key="2">
    <source>
        <dbReference type="Proteomes" id="UP001226434"/>
    </source>
</evidence>
<dbReference type="Proteomes" id="UP001226434">
    <property type="component" value="Unassembled WGS sequence"/>
</dbReference>
<evidence type="ECO:0008006" key="3">
    <source>
        <dbReference type="Google" id="ProtNLM"/>
    </source>
</evidence>
<proteinExistence type="predicted"/>
<comment type="caution">
    <text evidence="1">The sequence shown here is derived from an EMBL/GenBank/DDBJ whole genome shotgun (WGS) entry which is preliminary data.</text>
</comment>
<keyword evidence="2" id="KW-1185">Reference proteome</keyword>
<sequence>MALSDTQVDTSELETLYKIGQEKGVDKSEIDQIILNPDKVKFSFPDTLDEKIIYLYDFAKIILADGIVHENERATLELFCSRFGFEDANIAAITDFLIASAKSNLVADDLLQIITENLN</sequence>
<name>A0ABT6RHG2_9BACT</name>
<accession>A0ABT6RHG2</accession>
<dbReference type="InterPro" id="IPR029024">
    <property type="entry name" value="TerB-like"/>
</dbReference>
<organism evidence="1 2">
    <name type="scientific">Pinibacter soli</name>
    <dbReference type="NCBI Taxonomy" id="3044211"/>
    <lineage>
        <taxon>Bacteria</taxon>
        <taxon>Pseudomonadati</taxon>
        <taxon>Bacteroidota</taxon>
        <taxon>Chitinophagia</taxon>
        <taxon>Chitinophagales</taxon>
        <taxon>Chitinophagaceae</taxon>
        <taxon>Pinibacter</taxon>
    </lineage>
</organism>
<protein>
    <recommendedName>
        <fullName evidence="3">TerB family tellurite resistance protein</fullName>
    </recommendedName>
</protein>
<dbReference type="SUPFAM" id="SSF158682">
    <property type="entry name" value="TerB-like"/>
    <property type="match status" value="1"/>
</dbReference>
<evidence type="ECO:0000313" key="1">
    <source>
        <dbReference type="EMBL" id="MDI3322000.1"/>
    </source>
</evidence>
<dbReference type="Gene3D" id="1.10.3680.10">
    <property type="entry name" value="TerB-like"/>
    <property type="match status" value="1"/>
</dbReference>
<reference evidence="1 2" key="1">
    <citation type="submission" date="2023-05" db="EMBL/GenBank/DDBJ databases">
        <title>Genome sequence of Pinibacter sp. MAH-24.</title>
        <authorList>
            <person name="Huq M.A."/>
        </authorList>
    </citation>
    <scope>NUCLEOTIDE SEQUENCE [LARGE SCALE GENOMIC DNA]</scope>
    <source>
        <strain evidence="1 2">MAH-24</strain>
    </source>
</reference>